<comment type="caution">
    <text evidence="6">The sequence shown here is derived from an EMBL/GenBank/DDBJ whole genome shotgun (WGS) entry which is preliminary data.</text>
</comment>
<evidence type="ECO:0000256" key="4">
    <source>
        <dbReference type="PROSITE-ProRule" id="PRU00335"/>
    </source>
</evidence>
<organism evidence="6 7">
    <name type="scientific">Nocardia pseudobrasiliensis</name>
    <dbReference type="NCBI Taxonomy" id="45979"/>
    <lineage>
        <taxon>Bacteria</taxon>
        <taxon>Bacillati</taxon>
        <taxon>Actinomycetota</taxon>
        <taxon>Actinomycetes</taxon>
        <taxon>Mycobacteriales</taxon>
        <taxon>Nocardiaceae</taxon>
        <taxon>Nocardia</taxon>
    </lineage>
</organism>
<dbReference type="InterPro" id="IPR050109">
    <property type="entry name" value="HTH-type_TetR-like_transc_reg"/>
</dbReference>
<dbReference type="PROSITE" id="PS50977">
    <property type="entry name" value="HTH_TETR_2"/>
    <property type="match status" value="1"/>
</dbReference>
<evidence type="ECO:0000256" key="2">
    <source>
        <dbReference type="ARBA" id="ARBA00023125"/>
    </source>
</evidence>
<dbReference type="Gene3D" id="1.10.10.60">
    <property type="entry name" value="Homeodomain-like"/>
    <property type="match status" value="1"/>
</dbReference>
<keyword evidence="1" id="KW-0805">Transcription regulation</keyword>
<dbReference type="SUPFAM" id="SSF46689">
    <property type="entry name" value="Homeodomain-like"/>
    <property type="match status" value="1"/>
</dbReference>
<dbReference type="InterPro" id="IPR009057">
    <property type="entry name" value="Homeodomain-like_sf"/>
</dbReference>
<sequence length="196" mass="21746">MMGEAPKGRPRDPAIEEAIMRATSRRLATDGYSRMRVADIAADAGVTRPTIYLRWPTKRELVEAVMDYRFQQQATAPTAPDLDELHGPDALKAALTRFASAEAIAVATQMWADSAQHPDVWQSYREHALTPRLDFVNDTLRRLRERGEIAPEVDIEAAAAACLGVAASLILLSEKATEEAIDQAIDLLWWGLRPRP</sequence>
<proteinExistence type="predicted"/>
<dbReference type="SUPFAM" id="SSF48498">
    <property type="entry name" value="Tetracyclin repressor-like, C-terminal domain"/>
    <property type="match status" value="1"/>
</dbReference>
<dbReference type="PRINTS" id="PR00455">
    <property type="entry name" value="HTHTETR"/>
</dbReference>
<evidence type="ECO:0000313" key="6">
    <source>
        <dbReference type="EMBL" id="RDI66975.1"/>
    </source>
</evidence>
<protein>
    <submittedName>
        <fullName evidence="6">TetR family transcriptional regulator</fullName>
    </submittedName>
</protein>
<dbReference type="Gene3D" id="1.10.357.10">
    <property type="entry name" value="Tetracycline Repressor, domain 2"/>
    <property type="match status" value="1"/>
</dbReference>
<keyword evidence="3" id="KW-0804">Transcription</keyword>
<name>A0A370I8B3_9NOCA</name>
<dbReference type="Pfam" id="PF16859">
    <property type="entry name" value="TetR_C_11"/>
    <property type="match status" value="1"/>
</dbReference>
<dbReference type="Proteomes" id="UP000254869">
    <property type="component" value="Unassembled WGS sequence"/>
</dbReference>
<keyword evidence="7" id="KW-1185">Reference proteome</keyword>
<gene>
    <name evidence="6" type="ORF">DFR76_10346</name>
</gene>
<evidence type="ECO:0000313" key="7">
    <source>
        <dbReference type="Proteomes" id="UP000254869"/>
    </source>
</evidence>
<dbReference type="InterPro" id="IPR001647">
    <property type="entry name" value="HTH_TetR"/>
</dbReference>
<dbReference type="PANTHER" id="PTHR30055">
    <property type="entry name" value="HTH-TYPE TRANSCRIPTIONAL REGULATOR RUTR"/>
    <property type="match status" value="1"/>
</dbReference>
<dbReference type="EMBL" id="QQBC01000003">
    <property type="protein sequence ID" value="RDI66975.1"/>
    <property type="molecule type" value="Genomic_DNA"/>
</dbReference>
<dbReference type="Pfam" id="PF00440">
    <property type="entry name" value="TetR_N"/>
    <property type="match status" value="1"/>
</dbReference>
<dbReference type="AlphaFoldDB" id="A0A370I8B3"/>
<dbReference type="InterPro" id="IPR011075">
    <property type="entry name" value="TetR_C"/>
</dbReference>
<reference evidence="6 7" key="1">
    <citation type="submission" date="2018-07" db="EMBL/GenBank/DDBJ databases">
        <title>Genomic Encyclopedia of Type Strains, Phase IV (KMG-IV): sequencing the most valuable type-strain genomes for metagenomic binning, comparative biology and taxonomic classification.</title>
        <authorList>
            <person name="Goeker M."/>
        </authorList>
    </citation>
    <scope>NUCLEOTIDE SEQUENCE [LARGE SCALE GENOMIC DNA]</scope>
    <source>
        <strain evidence="6 7">DSM 44290</strain>
    </source>
</reference>
<dbReference type="InterPro" id="IPR036271">
    <property type="entry name" value="Tet_transcr_reg_TetR-rel_C_sf"/>
</dbReference>
<evidence type="ECO:0000259" key="5">
    <source>
        <dbReference type="PROSITE" id="PS50977"/>
    </source>
</evidence>
<feature type="domain" description="HTH tetR-type" evidence="5">
    <location>
        <begin position="13"/>
        <end position="73"/>
    </location>
</feature>
<keyword evidence="2 4" id="KW-0238">DNA-binding</keyword>
<dbReference type="GO" id="GO:0000976">
    <property type="term" value="F:transcription cis-regulatory region binding"/>
    <property type="evidence" value="ECO:0007669"/>
    <property type="project" value="TreeGrafter"/>
</dbReference>
<dbReference type="PANTHER" id="PTHR30055:SF148">
    <property type="entry name" value="TETR-FAMILY TRANSCRIPTIONAL REGULATOR"/>
    <property type="match status" value="1"/>
</dbReference>
<evidence type="ECO:0000256" key="1">
    <source>
        <dbReference type="ARBA" id="ARBA00023015"/>
    </source>
</evidence>
<dbReference type="GO" id="GO:0003700">
    <property type="term" value="F:DNA-binding transcription factor activity"/>
    <property type="evidence" value="ECO:0007669"/>
    <property type="project" value="TreeGrafter"/>
</dbReference>
<evidence type="ECO:0000256" key="3">
    <source>
        <dbReference type="ARBA" id="ARBA00023163"/>
    </source>
</evidence>
<accession>A0A370I8B3</accession>
<feature type="DNA-binding region" description="H-T-H motif" evidence="4">
    <location>
        <begin position="36"/>
        <end position="55"/>
    </location>
</feature>
<dbReference type="STRING" id="1210086.GCA_001613105_06031"/>